<name>A0A540NGB7_MALBA</name>
<protein>
    <submittedName>
        <fullName evidence="3">Uncharacterized protein</fullName>
    </submittedName>
</protein>
<evidence type="ECO:0000313" key="3">
    <source>
        <dbReference type="EMBL" id="TQE10071.1"/>
    </source>
</evidence>
<evidence type="ECO:0000313" key="4">
    <source>
        <dbReference type="Proteomes" id="UP000315295"/>
    </source>
</evidence>
<accession>A0A540NGB7</accession>
<proteinExistence type="predicted"/>
<comment type="caution">
    <text evidence="3">The sequence shown here is derived from an EMBL/GenBank/DDBJ whole genome shotgun (WGS) entry which is preliminary data.</text>
</comment>
<feature type="coiled-coil region" evidence="1">
    <location>
        <begin position="55"/>
        <end position="82"/>
    </location>
</feature>
<feature type="region of interest" description="Disordered" evidence="2">
    <location>
        <begin position="122"/>
        <end position="159"/>
    </location>
</feature>
<organism evidence="3 4">
    <name type="scientific">Malus baccata</name>
    <name type="common">Siberian crab apple</name>
    <name type="synonym">Pyrus baccata</name>
    <dbReference type="NCBI Taxonomy" id="106549"/>
    <lineage>
        <taxon>Eukaryota</taxon>
        <taxon>Viridiplantae</taxon>
        <taxon>Streptophyta</taxon>
        <taxon>Embryophyta</taxon>
        <taxon>Tracheophyta</taxon>
        <taxon>Spermatophyta</taxon>
        <taxon>Magnoliopsida</taxon>
        <taxon>eudicotyledons</taxon>
        <taxon>Gunneridae</taxon>
        <taxon>Pentapetalae</taxon>
        <taxon>rosids</taxon>
        <taxon>fabids</taxon>
        <taxon>Rosales</taxon>
        <taxon>Rosaceae</taxon>
        <taxon>Amygdaloideae</taxon>
        <taxon>Maleae</taxon>
        <taxon>Malus</taxon>
    </lineage>
</organism>
<sequence>MATVVATNLITPKDNRILSRRSDELAVQESQALSVQCANSVSNMGQRLLARTRQVESLTAEVAALSQEIKQLRRENRELHVLANSYSTSMKRKLDQLTDSEGRIQSDHRKFVDVFQRHFLPSSSGVRPSIEAPNKLSSVPPSFRVPPSTKAPSTEASHK</sequence>
<keyword evidence="4" id="KW-1185">Reference proteome</keyword>
<feature type="compositionally biased region" description="Low complexity" evidence="2">
    <location>
        <begin position="137"/>
        <end position="148"/>
    </location>
</feature>
<dbReference type="AlphaFoldDB" id="A0A540NGB7"/>
<dbReference type="Proteomes" id="UP000315295">
    <property type="component" value="Unassembled WGS sequence"/>
</dbReference>
<keyword evidence="1" id="KW-0175">Coiled coil</keyword>
<reference evidence="3 4" key="1">
    <citation type="journal article" date="2019" name="G3 (Bethesda)">
        <title>Sequencing of a Wild Apple (Malus baccata) Genome Unravels the Differences Between Cultivated and Wild Apple Species Regarding Disease Resistance and Cold Tolerance.</title>
        <authorList>
            <person name="Chen X."/>
        </authorList>
    </citation>
    <scope>NUCLEOTIDE SEQUENCE [LARGE SCALE GENOMIC DNA]</scope>
    <source>
        <strain evidence="4">cv. Shandingzi</strain>
        <tissue evidence="3">Leaves</tissue>
    </source>
</reference>
<evidence type="ECO:0000256" key="2">
    <source>
        <dbReference type="SAM" id="MobiDB-lite"/>
    </source>
</evidence>
<feature type="compositionally biased region" description="Polar residues" evidence="2">
    <location>
        <begin position="150"/>
        <end position="159"/>
    </location>
</feature>
<dbReference type="EMBL" id="VIEB01000049">
    <property type="protein sequence ID" value="TQE10071.1"/>
    <property type="molecule type" value="Genomic_DNA"/>
</dbReference>
<evidence type="ECO:0000256" key="1">
    <source>
        <dbReference type="SAM" id="Coils"/>
    </source>
</evidence>
<gene>
    <name evidence="3" type="ORF">C1H46_004361</name>
</gene>